<evidence type="ECO:0000313" key="4">
    <source>
        <dbReference type="Proteomes" id="UP000433493"/>
    </source>
</evidence>
<dbReference type="PANTHER" id="PTHR13707:SF57">
    <property type="entry name" value="SUCCINYL-COA:3-KETOACID COENZYME A TRANSFERASE SUBUNIT B-RELATED"/>
    <property type="match status" value="1"/>
</dbReference>
<dbReference type="InterPro" id="IPR037171">
    <property type="entry name" value="NagB/RpiA_transferase-like"/>
</dbReference>
<dbReference type="OrthoDB" id="9778604at2"/>
<accession>A0A7J5BAZ7</accession>
<dbReference type="Pfam" id="PF01144">
    <property type="entry name" value="CoA_trans"/>
    <property type="match status" value="1"/>
</dbReference>
<dbReference type="InterPro" id="IPR004165">
    <property type="entry name" value="CoA_trans_fam_I"/>
</dbReference>
<keyword evidence="4" id="KW-1185">Reference proteome</keyword>
<sequence length="241" mass="25039">MSTITRISRQELAAKIAQDIPEGSIVNLGIGAPTLVADYMPKDREIILHTENGMLGMGPAPEAGQIDPDLINAGKQPVTATTGAAYFHHADSFAMMRGGHLDVCVLGAFQVSQTGDLANWSTGAPGAIPAVGGAMDLAIGAKQVYVMTDLLTKQGDSKLVEACTFPLTGVGSVKRVYTDHGIFEVTDRGFAVREAFGDNSVQSLRELTGLDLIDATSAEIDPVSASAPSISSNVAIEGANP</sequence>
<gene>
    <name evidence="3" type="ORF">F8O05_08330</name>
</gene>
<dbReference type="InterPro" id="IPR012791">
    <property type="entry name" value="3-oxoacid_CoA-transf_B"/>
</dbReference>
<evidence type="ECO:0000313" key="3">
    <source>
        <dbReference type="EMBL" id="KAB1643215.1"/>
    </source>
</evidence>
<dbReference type="RefSeq" id="WP_158052264.1">
    <property type="nucleotide sequence ID" value="NZ_WBKB01000004.1"/>
</dbReference>
<dbReference type="AlphaFoldDB" id="A0A7J5BAZ7"/>
<dbReference type="PANTHER" id="PTHR13707">
    <property type="entry name" value="KETOACID-COENZYME A TRANSFERASE"/>
    <property type="match status" value="1"/>
</dbReference>
<dbReference type="EMBL" id="WBKB01000004">
    <property type="protein sequence ID" value="KAB1643215.1"/>
    <property type="molecule type" value="Genomic_DNA"/>
</dbReference>
<comment type="caution">
    <text evidence="3">The sequence shown here is derived from an EMBL/GenBank/DDBJ whole genome shotgun (WGS) entry which is preliminary data.</text>
</comment>
<dbReference type="GO" id="GO:0008410">
    <property type="term" value="F:CoA-transferase activity"/>
    <property type="evidence" value="ECO:0007669"/>
    <property type="project" value="InterPro"/>
</dbReference>
<keyword evidence="2 3" id="KW-0808">Transferase</keyword>
<name>A0A7J5BAZ7_9MICO</name>
<evidence type="ECO:0000256" key="1">
    <source>
        <dbReference type="ARBA" id="ARBA00007047"/>
    </source>
</evidence>
<protein>
    <submittedName>
        <fullName evidence="3">3-oxoacid CoA-transferase subunit B</fullName>
    </submittedName>
</protein>
<dbReference type="Gene3D" id="3.40.1080.10">
    <property type="entry name" value="Glutaconate Coenzyme A-transferase"/>
    <property type="match status" value="1"/>
</dbReference>
<organism evidence="3 4">
    <name type="scientific">Gulosibacter chungangensis</name>
    <dbReference type="NCBI Taxonomy" id="979746"/>
    <lineage>
        <taxon>Bacteria</taxon>
        <taxon>Bacillati</taxon>
        <taxon>Actinomycetota</taxon>
        <taxon>Actinomycetes</taxon>
        <taxon>Micrococcales</taxon>
        <taxon>Microbacteriaceae</taxon>
        <taxon>Gulosibacter</taxon>
    </lineage>
</organism>
<dbReference type="Proteomes" id="UP000433493">
    <property type="component" value="Unassembled WGS sequence"/>
</dbReference>
<evidence type="ECO:0000256" key="2">
    <source>
        <dbReference type="ARBA" id="ARBA00022679"/>
    </source>
</evidence>
<reference evidence="3 4" key="1">
    <citation type="submission" date="2019-09" db="EMBL/GenBank/DDBJ databases">
        <title>Phylogeny of genus Pseudoclavibacter and closely related genus.</title>
        <authorList>
            <person name="Li Y."/>
        </authorList>
    </citation>
    <scope>NUCLEOTIDE SEQUENCE [LARGE SCALE GENOMIC DNA]</scope>
    <source>
        <strain evidence="3 4">KCTC 13959</strain>
    </source>
</reference>
<dbReference type="SMART" id="SM00882">
    <property type="entry name" value="CoA_trans"/>
    <property type="match status" value="1"/>
</dbReference>
<proteinExistence type="inferred from homology"/>
<dbReference type="SUPFAM" id="SSF100950">
    <property type="entry name" value="NagB/RpiA/CoA transferase-like"/>
    <property type="match status" value="1"/>
</dbReference>
<comment type="similarity">
    <text evidence="1">Belongs to the 3-oxoacid CoA-transferase subunit B family.</text>
</comment>
<dbReference type="NCBIfam" id="TIGR02428">
    <property type="entry name" value="pcaJ_scoB_fam"/>
    <property type="match status" value="1"/>
</dbReference>